<dbReference type="AlphaFoldDB" id="A0AAD4K236"/>
<evidence type="ECO:0000256" key="9">
    <source>
        <dbReference type="RuleBase" id="RU000461"/>
    </source>
</evidence>
<keyword evidence="5 9" id="KW-0560">Oxidoreductase</keyword>
<dbReference type="Gene3D" id="1.10.630.10">
    <property type="entry name" value="Cytochrome P450"/>
    <property type="match status" value="1"/>
</dbReference>
<dbReference type="PANTHER" id="PTHR24279:SF120">
    <property type="entry name" value="CYTOCHROME P450"/>
    <property type="match status" value="1"/>
</dbReference>
<feature type="region of interest" description="Disordered" evidence="10">
    <location>
        <begin position="20"/>
        <end position="43"/>
    </location>
</feature>
<evidence type="ECO:0000313" key="12">
    <source>
        <dbReference type="Proteomes" id="UP001200034"/>
    </source>
</evidence>
<comment type="similarity">
    <text evidence="2 9">Belongs to the cytochrome P450 family.</text>
</comment>
<evidence type="ECO:0000256" key="5">
    <source>
        <dbReference type="ARBA" id="ARBA00023002"/>
    </source>
</evidence>
<dbReference type="PRINTS" id="PR00385">
    <property type="entry name" value="P450"/>
</dbReference>
<evidence type="ECO:0000256" key="10">
    <source>
        <dbReference type="SAM" id="MobiDB-lite"/>
    </source>
</evidence>
<dbReference type="PANTHER" id="PTHR24279">
    <property type="entry name" value="CYTOCHROME P450"/>
    <property type="match status" value="1"/>
</dbReference>
<dbReference type="InterPro" id="IPR002401">
    <property type="entry name" value="Cyt_P450_E_grp-I"/>
</dbReference>
<dbReference type="InterPro" id="IPR050479">
    <property type="entry name" value="CYP11_CYP27_families"/>
</dbReference>
<evidence type="ECO:0000256" key="3">
    <source>
        <dbReference type="ARBA" id="ARBA00022617"/>
    </source>
</evidence>
<comment type="caution">
    <text evidence="11">The sequence shown here is derived from an EMBL/GenBank/DDBJ whole genome shotgun (WGS) entry which is preliminary data.</text>
</comment>
<dbReference type="EMBL" id="JAJJHW010002585">
    <property type="protein sequence ID" value="KAH8371081.1"/>
    <property type="molecule type" value="Genomic_DNA"/>
</dbReference>
<reference evidence="11" key="1">
    <citation type="journal article" date="2021" name="Mol. Ecol. Resour.">
        <title>Phylogenomic analyses of the genus Drosophila reveals genomic signals of climate adaptation.</title>
        <authorList>
            <person name="Li F."/>
            <person name="Rane R.V."/>
            <person name="Luria V."/>
            <person name="Xiong Z."/>
            <person name="Chen J."/>
            <person name="Li Z."/>
            <person name="Catullo R.A."/>
            <person name="Griffin P.C."/>
            <person name="Schiffer M."/>
            <person name="Pearce S."/>
            <person name="Lee S.F."/>
            <person name="McElroy K."/>
            <person name="Stocker A."/>
            <person name="Shirriffs J."/>
            <person name="Cockerell F."/>
            <person name="Coppin C."/>
            <person name="Sgro C.M."/>
            <person name="Karger A."/>
            <person name="Cain J.W."/>
            <person name="Weber J.A."/>
            <person name="Santpere G."/>
            <person name="Kirschner M.W."/>
            <person name="Hoffmann A.A."/>
            <person name="Oakeshott J.G."/>
            <person name="Zhang G."/>
        </authorList>
    </citation>
    <scope>NUCLEOTIDE SEQUENCE</scope>
    <source>
        <strain evidence="11">BGI-SZ-2011g</strain>
    </source>
</reference>
<dbReference type="GO" id="GO:0016705">
    <property type="term" value="F:oxidoreductase activity, acting on paired donors, with incorporation or reduction of molecular oxygen"/>
    <property type="evidence" value="ECO:0007669"/>
    <property type="project" value="InterPro"/>
</dbReference>
<keyword evidence="6 8" id="KW-0408">Iron</keyword>
<dbReference type="InterPro" id="IPR036396">
    <property type="entry name" value="Cyt_P450_sf"/>
</dbReference>
<protein>
    <recommendedName>
        <fullName evidence="13">Cytochrome P450 49a1</fullName>
    </recommendedName>
</protein>
<dbReference type="InterPro" id="IPR017972">
    <property type="entry name" value="Cyt_P450_CS"/>
</dbReference>
<dbReference type="PROSITE" id="PS00086">
    <property type="entry name" value="CYTOCHROME_P450"/>
    <property type="match status" value="1"/>
</dbReference>
<dbReference type="InterPro" id="IPR001128">
    <property type="entry name" value="Cyt_P450"/>
</dbReference>
<dbReference type="Proteomes" id="UP001200034">
    <property type="component" value="Unassembled WGS sequence"/>
</dbReference>
<proteinExistence type="inferred from homology"/>
<dbReference type="PRINTS" id="PR00463">
    <property type="entry name" value="EP450I"/>
</dbReference>
<evidence type="ECO:0000256" key="8">
    <source>
        <dbReference type="PIRSR" id="PIRSR602401-1"/>
    </source>
</evidence>
<accession>A0AAD4K236</accession>
<sequence>MSSLRKTTAALIRRTTYSATTTTTSAGGRVVPPPAAEGGAAALPHDGVGVATEIEKSIASGALQRRQQQQQQVKWQPDAAAQQASPAAATTTATSTATTAEAAAAASVVRPYSEVPGLRPLPLIGNSWRFAPLIGSYKISDLDKVMHDLHVNYGKMAKVGGLIGHPDLLFVFDGDEIRNIFKKEEAMPHRPSMPTLRHYKGELRRDFFGDVAGLIGVHGPKWEAFRQEVQHILLQPQTAKKYIPPLNDIASEFMVRIDEMRNEREELPDNFLHELYKWALECKPSCNNVCNVLVFTALFLDVHLAVGRVSLDTRLGCLKPEGSAEAQQIIEAINTFFWAVPELELRMPLWRLYPTKAYRSFVRALDQFSAICMKNIGKTMDKADLDQASDVHKSEADISIVERIVRKTGNRKLAAVLALDLFLVGVDTTSVAASSTIYQLAKNPEKQQRLFEELKQAFPTRDAQINQHVLEQMPYMRACVKETLRMRPVVIANGRSLQADAVINGYHIPKGTHVIFPHLVLSNDPTYFPEPKRFIPERWLKQGTALAEGCPHAGQKIHPFVSLPFGYGRRMCVGRRFAEIELHTLLAKIFRKYKVSYGAEEFVYRVNSTYIPQSPLNFKLTLREE</sequence>
<gene>
    <name evidence="11" type="ORF">KR093_006157</name>
</gene>
<dbReference type="CDD" id="cd11054">
    <property type="entry name" value="CYP24A1-like"/>
    <property type="match status" value="1"/>
</dbReference>
<dbReference type="GO" id="GO:0005506">
    <property type="term" value="F:iron ion binding"/>
    <property type="evidence" value="ECO:0007669"/>
    <property type="project" value="InterPro"/>
</dbReference>
<comment type="cofactor">
    <cofactor evidence="1 8">
        <name>heme</name>
        <dbReference type="ChEBI" id="CHEBI:30413"/>
    </cofactor>
</comment>
<feature type="binding site" description="axial binding residue" evidence="8">
    <location>
        <position position="572"/>
    </location>
    <ligand>
        <name>heme</name>
        <dbReference type="ChEBI" id="CHEBI:30413"/>
    </ligand>
    <ligandPart>
        <name>Fe</name>
        <dbReference type="ChEBI" id="CHEBI:18248"/>
    </ligandPart>
</feature>
<evidence type="ECO:0000256" key="4">
    <source>
        <dbReference type="ARBA" id="ARBA00022723"/>
    </source>
</evidence>
<feature type="compositionally biased region" description="Low complexity" evidence="10">
    <location>
        <begin position="79"/>
        <end position="93"/>
    </location>
</feature>
<dbReference type="SUPFAM" id="SSF48264">
    <property type="entry name" value="Cytochrome P450"/>
    <property type="match status" value="1"/>
</dbReference>
<keyword evidence="12" id="KW-1185">Reference proteome</keyword>
<evidence type="ECO:0000256" key="7">
    <source>
        <dbReference type="ARBA" id="ARBA00023033"/>
    </source>
</evidence>
<evidence type="ECO:0000256" key="2">
    <source>
        <dbReference type="ARBA" id="ARBA00010617"/>
    </source>
</evidence>
<evidence type="ECO:0000256" key="1">
    <source>
        <dbReference type="ARBA" id="ARBA00001971"/>
    </source>
</evidence>
<evidence type="ECO:0000313" key="11">
    <source>
        <dbReference type="EMBL" id="KAH8371081.1"/>
    </source>
</evidence>
<name>A0AAD4K236_9MUSC</name>
<dbReference type="GO" id="GO:0004497">
    <property type="term" value="F:monooxygenase activity"/>
    <property type="evidence" value="ECO:0007669"/>
    <property type="project" value="UniProtKB-KW"/>
</dbReference>
<evidence type="ECO:0000256" key="6">
    <source>
        <dbReference type="ARBA" id="ARBA00023004"/>
    </source>
</evidence>
<keyword evidence="4 8" id="KW-0479">Metal-binding</keyword>
<dbReference type="Pfam" id="PF00067">
    <property type="entry name" value="p450"/>
    <property type="match status" value="1"/>
</dbReference>
<keyword evidence="7 9" id="KW-0503">Monooxygenase</keyword>
<keyword evidence="3 8" id="KW-0349">Heme</keyword>
<evidence type="ECO:0008006" key="13">
    <source>
        <dbReference type="Google" id="ProtNLM"/>
    </source>
</evidence>
<organism evidence="11 12">
    <name type="scientific">Drosophila rubida</name>
    <dbReference type="NCBI Taxonomy" id="30044"/>
    <lineage>
        <taxon>Eukaryota</taxon>
        <taxon>Metazoa</taxon>
        <taxon>Ecdysozoa</taxon>
        <taxon>Arthropoda</taxon>
        <taxon>Hexapoda</taxon>
        <taxon>Insecta</taxon>
        <taxon>Pterygota</taxon>
        <taxon>Neoptera</taxon>
        <taxon>Endopterygota</taxon>
        <taxon>Diptera</taxon>
        <taxon>Brachycera</taxon>
        <taxon>Muscomorpha</taxon>
        <taxon>Ephydroidea</taxon>
        <taxon>Drosophilidae</taxon>
        <taxon>Drosophila</taxon>
    </lineage>
</organism>
<feature type="region of interest" description="Disordered" evidence="10">
    <location>
        <begin position="61"/>
        <end position="93"/>
    </location>
</feature>
<dbReference type="GO" id="GO:0020037">
    <property type="term" value="F:heme binding"/>
    <property type="evidence" value="ECO:0007669"/>
    <property type="project" value="InterPro"/>
</dbReference>